<feature type="region of interest" description="Disordered" evidence="1">
    <location>
        <begin position="1"/>
        <end position="24"/>
    </location>
</feature>
<comment type="caution">
    <text evidence="2">The sequence shown here is derived from an EMBL/GenBank/DDBJ whole genome shotgun (WGS) entry which is preliminary data.</text>
</comment>
<sequence length="54" mass="5557">MGDTHGTPSCSSHAGTCGVTSPWPNAVPLSRVTLPEPVTPPHGTHALIECRAQP</sequence>
<feature type="compositionally biased region" description="Polar residues" evidence="1">
    <location>
        <begin position="1"/>
        <end position="23"/>
    </location>
</feature>
<accession>A0ABU6RYT8</accession>
<keyword evidence="3" id="KW-1185">Reference proteome</keyword>
<reference evidence="2 3" key="1">
    <citation type="journal article" date="2023" name="Plants (Basel)">
        <title>Bridging the Gap: Combining Genomics and Transcriptomics Approaches to Understand Stylosanthes scabra, an Orphan Legume from the Brazilian Caatinga.</title>
        <authorList>
            <person name="Ferreira-Neto J.R.C."/>
            <person name="da Silva M.D."/>
            <person name="Binneck E."/>
            <person name="de Melo N.F."/>
            <person name="da Silva R.H."/>
            <person name="de Melo A.L.T.M."/>
            <person name="Pandolfi V."/>
            <person name="Bustamante F.O."/>
            <person name="Brasileiro-Vidal A.C."/>
            <person name="Benko-Iseppon A.M."/>
        </authorList>
    </citation>
    <scope>NUCLEOTIDE SEQUENCE [LARGE SCALE GENOMIC DNA]</scope>
    <source>
        <tissue evidence="2">Leaves</tissue>
    </source>
</reference>
<name>A0ABU6RYT8_9FABA</name>
<evidence type="ECO:0000256" key="1">
    <source>
        <dbReference type="SAM" id="MobiDB-lite"/>
    </source>
</evidence>
<dbReference type="EMBL" id="JASCZI010033475">
    <property type="protein sequence ID" value="MED6128945.1"/>
    <property type="molecule type" value="Genomic_DNA"/>
</dbReference>
<feature type="non-terminal residue" evidence="2">
    <location>
        <position position="54"/>
    </location>
</feature>
<evidence type="ECO:0000313" key="3">
    <source>
        <dbReference type="Proteomes" id="UP001341840"/>
    </source>
</evidence>
<proteinExistence type="predicted"/>
<protein>
    <submittedName>
        <fullName evidence="2">Uncharacterized protein</fullName>
    </submittedName>
</protein>
<evidence type="ECO:0000313" key="2">
    <source>
        <dbReference type="EMBL" id="MED6128945.1"/>
    </source>
</evidence>
<dbReference type="Proteomes" id="UP001341840">
    <property type="component" value="Unassembled WGS sequence"/>
</dbReference>
<organism evidence="2 3">
    <name type="scientific">Stylosanthes scabra</name>
    <dbReference type="NCBI Taxonomy" id="79078"/>
    <lineage>
        <taxon>Eukaryota</taxon>
        <taxon>Viridiplantae</taxon>
        <taxon>Streptophyta</taxon>
        <taxon>Embryophyta</taxon>
        <taxon>Tracheophyta</taxon>
        <taxon>Spermatophyta</taxon>
        <taxon>Magnoliopsida</taxon>
        <taxon>eudicotyledons</taxon>
        <taxon>Gunneridae</taxon>
        <taxon>Pentapetalae</taxon>
        <taxon>rosids</taxon>
        <taxon>fabids</taxon>
        <taxon>Fabales</taxon>
        <taxon>Fabaceae</taxon>
        <taxon>Papilionoideae</taxon>
        <taxon>50 kb inversion clade</taxon>
        <taxon>dalbergioids sensu lato</taxon>
        <taxon>Dalbergieae</taxon>
        <taxon>Pterocarpus clade</taxon>
        <taxon>Stylosanthes</taxon>
    </lineage>
</organism>
<gene>
    <name evidence="2" type="ORF">PIB30_102999</name>
</gene>